<dbReference type="STRING" id="368408.Tpen_0728"/>
<accession>A1RY50</accession>
<dbReference type="GO" id="GO:0005524">
    <property type="term" value="F:ATP binding"/>
    <property type="evidence" value="ECO:0007669"/>
    <property type="project" value="InterPro"/>
</dbReference>
<feature type="domain" description="ATP-dependent helicase C-terminal" evidence="1">
    <location>
        <begin position="323"/>
        <end position="440"/>
    </location>
</feature>
<dbReference type="Proteomes" id="UP000000641">
    <property type="component" value="Chromosome"/>
</dbReference>
<dbReference type="AlphaFoldDB" id="A1RY50"/>
<dbReference type="SMART" id="SM00491">
    <property type="entry name" value="HELICc2"/>
    <property type="match status" value="1"/>
</dbReference>
<keyword evidence="2" id="KW-0547">Nucleotide-binding</keyword>
<organism evidence="2 3">
    <name type="scientific">Thermofilum pendens (strain DSM 2475 / Hrk 5)</name>
    <dbReference type="NCBI Taxonomy" id="368408"/>
    <lineage>
        <taxon>Archaea</taxon>
        <taxon>Thermoproteota</taxon>
        <taxon>Thermoprotei</taxon>
        <taxon>Thermofilales</taxon>
        <taxon>Thermofilaceae</taxon>
        <taxon>Thermofilum</taxon>
    </lineage>
</organism>
<name>A1RY50_THEPD</name>
<dbReference type="Gene3D" id="3.40.50.300">
    <property type="entry name" value="P-loop containing nucleotide triphosphate hydrolases"/>
    <property type="match status" value="2"/>
</dbReference>
<dbReference type="OrthoDB" id="31551at2157"/>
<dbReference type="GO" id="GO:0003678">
    <property type="term" value="F:DNA helicase activity"/>
    <property type="evidence" value="ECO:0007669"/>
    <property type="project" value="TreeGrafter"/>
</dbReference>
<dbReference type="GO" id="GO:0016818">
    <property type="term" value="F:hydrolase activity, acting on acid anhydrides, in phosphorus-containing anhydrides"/>
    <property type="evidence" value="ECO:0007669"/>
    <property type="project" value="InterPro"/>
</dbReference>
<evidence type="ECO:0000313" key="3">
    <source>
        <dbReference type="Proteomes" id="UP000000641"/>
    </source>
</evidence>
<dbReference type="RefSeq" id="WP_011752395.1">
    <property type="nucleotide sequence ID" value="NC_008698.1"/>
</dbReference>
<keyword evidence="2" id="KW-0347">Helicase</keyword>
<dbReference type="PANTHER" id="PTHR11472">
    <property type="entry name" value="DNA REPAIR DEAD HELICASE RAD3/XP-D SUBFAMILY MEMBER"/>
    <property type="match status" value="1"/>
</dbReference>
<dbReference type="Pfam" id="PF13307">
    <property type="entry name" value="Helicase_C_2"/>
    <property type="match status" value="1"/>
</dbReference>
<dbReference type="HOGENOM" id="CLU_579554_0_0_2"/>
<proteinExistence type="predicted"/>
<dbReference type="GeneID" id="4600848"/>
<dbReference type="eggNOG" id="arCOG00770">
    <property type="taxonomic scope" value="Archaea"/>
</dbReference>
<dbReference type="KEGG" id="tpe:Tpen_0728"/>
<evidence type="ECO:0000313" key="2">
    <source>
        <dbReference type="EMBL" id="ABL78130.1"/>
    </source>
</evidence>
<dbReference type="InterPro" id="IPR045028">
    <property type="entry name" value="DinG/Rad3-like"/>
</dbReference>
<sequence>MNVEDFFKKAGLTPRPLQLETARELASQLPGNVGLEAPPGWGKTIAVLAALASAGALPAVWRVRTYPQARRISEDVAVANLKPFVAGGRERTCPLAGELRANVHHYCRYLKHKCPYFKLLVESPVRLGYVPSYEDLPPEVCRYYLQENVGADVYIATYNTGLNFGGVQTVVDEAHNAVSVQSMPLSKLREGLAELAQVAGSEELLDKVEKFDVVTNVRVYLEELTAALVEALEKGARPRSAPKVLSFIREAPFLWREGEEVYTLKVYRPRGPSLYVSATLTPVAHVFNVPVVSVPWQKKYTAAITTWLTTAYREYGPPLAREYNNLLFFLRRFFDRILVFATSRVAKTLSADTTNPEEWNRGVLLLLSHGRYAEGVDLPADCVVMAGAPYLPPYVSARLAAVGLKPDDVVAITTVQNVGRATRTPSASPFIVLADERYARLSIPYFDVVEVHSLKDLEAIITKLVRVHATQ</sequence>
<keyword evidence="3" id="KW-1185">Reference proteome</keyword>
<dbReference type="GO" id="GO:0006139">
    <property type="term" value="P:nucleobase-containing compound metabolic process"/>
    <property type="evidence" value="ECO:0007669"/>
    <property type="project" value="InterPro"/>
</dbReference>
<dbReference type="Gene3D" id="1.10.275.30">
    <property type="match status" value="1"/>
</dbReference>
<dbReference type="SUPFAM" id="SSF52540">
    <property type="entry name" value="P-loop containing nucleoside triphosphate hydrolases"/>
    <property type="match status" value="1"/>
</dbReference>
<keyword evidence="2" id="KW-0067">ATP-binding</keyword>
<reference evidence="3" key="1">
    <citation type="journal article" date="2008" name="J. Bacteriol.">
        <title>Genome sequence of Thermofilum pendens reveals an exceptional loss of biosynthetic pathways without genome reduction.</title>
        <authorList>
            <person name="Anderson I."/>
            <person name="Rodriguez J."/>
            <person name="Susanti D."/>
            <person name="Porat I."/>
            <person name="Reich C."/>
            <person name="Ulrich L.E."/>
            <person name="Elkins J.G."/>
            <person name="Mavromatis K."/>
            <person name="Lykidis A."/>
            <person name="Kim E."/>
            <person name="Thompson L.S."/>
            <person name="Nolan M."/>
            <person name="Land M."/>
            <person name="Copeland A."/>
            <person name="Lapidus A."/>
            <person name="Lucas S."/>
            <person name="Detter C."/>
            <person name="Zhulin I.B."/>
            <person name="Olsen G.J."/>
            <person name="Whitman W."/>
            <person name="Mukhopadhyay B."/>
            <person name="Bristow J."/>
            <person name="Kyrpides N."/>
        </authorList>
    </citation>
    <scope>NUCLEOTIDE SEQUENCE [LARGE SCALE GENOMIC DNA]</scope>
    <source>
        <strain evidence="3">DSM 2475 / Hrk 5</strain>
    </source>
</reference>
<dbReference type="InterPro" id="IPR006555">
    <property type="entry name" value="ATP-dep_Helicase_C"/>
</dbReference>
<keyword evidence="2" id="KW-0378">Hydrolase</keyword>
<dbReference type="GO" id="GO:0003676">
    <property type="term" value="F:nucleic acid binding"/>
    <property type="evidence" value="ECO:0007669"/>
    <property type="project" value="InterPro"/>
</dbReference>
<dbReference type="PANTHER" id="PTHR11472:SF34">
    <property type="entry name" value="REGULATOR OF TELOMERE ELONGATION HELICASE 1"/>
    <property type="match status" value="1"/>
</dbReference>
<dbReference type="EMBL" id="CP000505">
    <property type="protein sequence ID" value="ABL78130.1"/>
    <property type="molecule type" value="Genomic_DNA"/>
</dbReference>
<evidence type="ECO:0000259" key="1">
    <source>
        <dbReference type="SMART" id="SM00491"/>
    </source>
</evidence>
<dbReference type="InterPro" id="IPR027417">
    <property type="entry name" value="P-loop_NTPase"/>
</dbReference>
<gene>
    <name evidence="2" type="ordered locus">Tpen_0728</name>
</gene>
<dbReference type="EnsemblBacteria" id="ABL78130">
    <property type="protein sequence ID" value="ABL78130"/>
    <property type="gene ID" value="Tpen_0728"/>
</dbReference>
<protein>
    <submittedName>
        <fullName evidence="2">Helicase c2</fullName>
    </submittedName>
</protein>